<dbReference type="Gene3D" id="1.10.10.10">
    <property type="entry name" value="Winged helix-like DNA-binding domain superfamily/Winged helix DNA-binding domain"/>
    <property type="match status" value="1"/>
</dbReference>
<dbReference type="InterPro" id="IPR000847">
    <property type="entry name" value="LysR_HTH_N"/>
</dbReference>
<dbReference type="Gene3D" id="3.40.190.10">
    <property type="entry name" value="Periplasmic binding protein-like II"/>
    <property type="match status" value="2"/>
</dbReference>
<evidence type="ECO:0000256" key="4">
    <source>
        <dbReference type="ARBA" id="ARBA00023163"/>
    </source>
</evidence>
<accession>A0A7W6NLX8</accession>
<gene>
    <name evidence="6" type="ORF">GGR23_004222</name>
</gene>
<dbReference type="RefSeq" id="WP_183368265.1">
    <property type="nucleotide sequence ID" value="NZ_JACIEZ010000013.1"/>
</dbReference>
<keyword evidence="2" id="KW-0805">Transcription regulation</keyword>
<dbReference type="PANTHER" id="PTHR30537:SF74">
    <property type="entry name" value="HTH-TYPE TRANSCRIPTIONAL REGULATOR TRPI"/>
    <property type="match status" value="1"/>
</dbReference>
<dbReference type="GO" id="GO:0006351">
    <property type="term" value="P:DNA-templated transcription"/>
    <property type="evidence" value="ECO:0007669"/>
    <property type="project" value="TreeGrafter"/>
</dbReference>
<dbReference type="EMBL" id="JACIEZ010000013">
    <property type="protein sequence ID" value="MBB4066995.1"/>
    <property type="molecule type" value="Genomic_DNA"/>
</dbReference>
<evidence type="ECO:0000256" key="1">
    <source>
        <dbReference type="ARBA" id="ARBA00009437"/>
    </source>
</evidence>
<dbReference type="PROSITE" id="PS50931">
    <property type="entry name" value="HTH_LYSR"/>
    <property type="match status" value="1"/>
</dbReference>
<dbReference type="InterPro" id="IPR036390">
    <property type="entry name" value="WH_DNA-bd_sf"/>
</dbReference>
<dbReference type="InterPro" id="IPR058163">
    <property type="entry name" value="LysR-type_TF_proteobact-type"/>
</dbReference>
<dbReference type="InterPro" id="IPR036388">
    <property type="entry name" value="WH-like_DNA-bd_sf"/>
</dbReference>
<dbReference type="GO" id="GO:0043565">
    <property type="term" value="F:sequence-specific DNA binding"/>
    <property type="evidence" value="ECO:0007669"/>
    <property type="project" value="TreeGrafter"/>
</dbReference>
<proteinExistence type="inferred from homology"/>
<evidence type="ECO:0000313" key="6">
    <source>
        <dbReference type="EMBL" id="MBB4066995.1"/>
    </source>
</evidence>
<comment type="similarity">
    <text evidence="1">Belongs to the LysR transcriptional regulatory family.</text>
</comment>
<keyword evidence="3" id="KW-0238">DNA-binding</keyword>
<keyword evidence="7" id="KW-1185">Reference proteome</keyword>
<feature type="domain" description="HTH lysR-type" evidence="5">
    <location>
        <begin position="5"/>
        <end position="62"/>
    </location>
</feature>
<evidence type="ECO:0000256" key="2">
    <source>
        <dbReference type="ARBA" id="ARBA00023015"/>
    </source>
</evidence>
<dbReference type="Proteomes" id="UP000528286">
    <property type="component" value="Unassembled WGS sequence"/>
</dbReference>
<protein>
    <submittedName>
        <fullName evidence="6">LysR family glycine cleavage system transcriptional activator</fullName>
    </submittedName>
</protein>
<reference evidence="6 7" key="1">
    <citation type="submission" date="2020-08" db="EMBL/GenBank/DDBJ databases">
        <title>Genomic Encyclopedia of Type Strains, Phase IV (KMG-IV): sequencing the most valuable type-strain genomes for metagenomic binning, comparative biology and taxonomic classification.</title>
        <authorList>
            <person name="Goeker M."/>
        </authorList>
    </citation>
    <scope>NUCLEOTIDE SEQUENCE [LARGE SCALE GENOMIC DNA]</scope>
    <source>
        <strain evidence="6 7">DSM 29853</strain>
    </source>
</reference>
<evidence type="ECO:0000256" key="3">
    <source>
        <dbReference type="ARBA" id="ARBA00023125"/>
    </source>
</evidence>
<sequence length="314" mass="35063">MRSAPGTRTLRTLAAAGRHLNFTRAADELGLTPAAVSFQIKELETTLGYELFQRTGRSMVLTDAGKILCAAAEEAIDTMNRAVSRVARLKRDERQLKVTVDPQFATKWLMRHIVEFRRRHPEIDVRFDVSYELRDFEIDDVDIAIRFGTGNYPGCTTDRLFSNVIAPVCSPRLLKGERPIRTPSDLLQHTLAHIHWTGDGLTWPTWSVWMAAAGIPDFDDDNTLVFEKSSDAIEAAMTGEVVALADFSMVANDLSEGRLVRPFDLGVTVPPEFGYYLVYPTAETLNERVAVFRDWVLEAARAVQGREAAGSSFP</sequence>
<dbReference type="PANTHER" id="PTHR30537">
    <property type="entry name" value="HTH-TYPE TRANSCRIPTIONAL REGULATOR"/>
    <property type="match status" value="1"/>
</dbReference>
<dbReference type="FunFam" id="1.10.10.10:FF:000001">
    <property type="entry name" value="LysR family transcriptional regulator"/>
    <property type="match status" value="1"/>
</dbReference>
<dbReference type="PRINTS" id="PR00039">
    <property type="entry name" value="HTHLYSR"/>
</dbReference>
<dbReference type="NCBIfam" id="NF008352">
    <property type="entry name" value="PRK11139.1"/>
    <property type="match status" value="1"/>
</dbReference>
<dbReference type="CDD" id="cd08432">
    <property type="entry name" value="PBP2_GcdR_TrpI_HvrB_AmpR_like"/>
    <property type="match status" value="1"/>
</dbReference>
<evidence type="ECO:0000259" key="5">
    <source>
        <dbReference type="PROSITE" id="PS50931"/>
    </source>
</evidence>
<dbReference type="InterPro" id="IPR005119">
    <property type="entry name" value="LysR_subst-bd"/>
</dbReference>
<keyword evidence="4" id="KW-0804">Transcription</keyword>
<dbReference type="Pfam" id="PF03466">
    <property type="entry name" value="LysR_substrate"/>
    <property type="match status" value="1"/>
</dbReference>
<dbReference type="SUPFAM" id="SSF46785">
    <property type="entry name" value="Winged helix' DNA-binding domain"/>
    <property type="match status" value="1"/>
</dbReference>
<dbReference type="Pfam" id="PF00126">
    <property type="entry name" value="HTH_1"/>
    <property type="match status" value="1"/>
</dbReference>
<dbReference type="GO" id="GO:0003700">
    <property type="term" value="F:DNA-binding transcription factor activity"/>
    <property type="evidence" value="ECO:0007669"/>
    <property type="project" value="InterPro"/>
</dbReference>
<dbReference type="SUPFAM" id="SSF53850">
    <property type="entry name" value="Periplasmic binding protein-like II"/>
    <property type="match status" value="1"/>
</dbReference>
<dbReference type="AlphaFoldDB" id="A0A7W6NLX8"/>
<name>A0A7W6NLX8_9HYPH</name>
<comment type="caution">
    <text evidence="6">The sequence shown here is derived from an EMBL/GenBank/DDBJ whole genome shotgun (WGS) entry which is preliminary data.</text>
</comment>
<organism evidence="6 7">
    <name type="scientific">Gellertiella hungarica</name>
    <dbReference type="NCBI Taxonomy" id="1572859"/>
    <lineage>
        <taxon>Bacteria</taxon>
        <taxon>Pseudomonadati</taxon>
        <taxon>Pseudomonadota</taxon>
        <taxon>Alphaproteobacteria</taxon>
        <taxon>Hyphomicrobiales</taxon>
        <taxon>Rhizobiaceae</taxon>
        <taxon>Gellertiella</taxon>
    </lineage>
</organism>
<evidence type="ECO:0000313" key="7">
    <source>
        <dbReference type="Proteomes" id="UP000528286"/>
    </source>
</evidence>